<protein>
    <recommendedName>
        <fullName evidence="1">DUF4283 domain-containing protein</fullName>
    </recommendedName>
</protein>
<dbReference type="Proteomes" id="UP000032304">
    <property type="component" value="Chromosome 10"/>
</dbReference>
<sequence length="72" mass="8655">MRLTLANIWHPIGEVSILDLENGRFFFRFYFKVDVDRVEKNGPWNFNSHLLVLHRLKHGENPLTVQLLELYF</sequence>
<dbReference type="OMA" id="RFFFRFY"/>
<gene>
    <name evidence="2" type="ORF">B456_010G122700</name>
</gene>
<feature type="domain" description="DUF4283" evidence="1">
    <location>
        <begin position="1"/>
        <end position="62"/>
    </location>
</feature>
<dbReference type="EMBL" id="CM001749">
    <property type="protein sequence ID" value="KJB65964.1"/>
    <property type="molecule type" value="Genomic_DNA"/>
</dbReference>
<evidence type="ECO:0000313" key="2">
    <source>
        <dbReference type="EMBL" id="KJB65964.1"/>
    </source>
</evidence>
<dbReference type="Gramene" id="KJB65964">
    <property type="protein sequence ID" value="KJB65964"/>
    <property type="gene ID" value="B456_010G122700"/>
</dbReference>
<evidence type="ECO:0000313" key="3">
    <source>
        <dbReference type="Proteomes" id="UP000032304"/>
    </source>
</evidence>
<reference evidence="2 3" key="1">
    <citation type="journal article" date="2012" name="Nature">
        <title>Repeated polyploidization of Gossypium genomes and the evolution of spinnable cotton fibres.</title>
        <authorList>
            <person name="Paterson A.H."/>
            <person name="Wendel J.F."/>
            <person name="Gundlach H."/>
            <person name="Guo H."/>
            <person name="Jenkins J."/>
            <person name="Jin D."/>
            <person name="Llewellyn D."/>
            <person name="Showmaker K.C."/>
            <person name="Shu S."/>
            <person name="Udall J."/>
            <person name="Yoo M.J."/>
            <person name="Byers R."/>
            <person name="Chen W."/>
            <person name="Doron-Faigenboim A."/>
            <person name="Duke M.V."/>
            <person name="Gong L."/>
            <person name="Grimwood J."/>
            <person name="Grover C."/>
            <person name="Grupp K."/>
            <person name="Hu G."/>
            <person name="Lee T.H."/>
            <person name="Li J."/>
            <person name="Lin L."/>
            <person name="Liu T."/>
            <person name="Marler B.S."/>
            <person name="Page J.T."/>
            <person name="Roberts A.W."/>
            <person name="Romanel E."/>
            <person name="Sanders W.S."/>
            <person name="Szadkowski E."/>
            <person name="Tan X."/>
            <person name="Tang H."/>
            <person name="Xu C."/>
            <person name="Wang J."/>
            <person name="Wang Z."/>
            <person name="Zhang D."/>
            <person name="Zhang L."/>
            <person name="Ashrafi H."/>
            <person name="Bedon F."/>
            <person name="Bowers J.E."/>
            <person name="Brubaker C.L."/>
            <person name="Chee P.W."/>
            <person name="Das S."/>
            <person name="Gingle A.R."/>
            <person name="Haigler C.H."/>
            <person name="Harker D."/>
            <person name="Hoffmann L.V."/>
            <person name="Hovav R."/>
            <person name="Jones D.C."/>
            <person name="Lemke C."/>
            <person name="Mansoor S."/>
            <person name="ur Rahman M."/>
            <person name="Rainville L.N."/>
            <person name="Rambani A."/>
            <person name="Reddy U.K."/>
            <person name="Rong J.K."/>
            <person name="Saranga Y."/>
            <person name="Scheffler B.E."/>
            <person name="Scheffler J.A."/>
            <person name="Stelly D.M."/>
            <person name="Triplett B.A."/>
            <person name="Van Deynze A."/>
            <person name="Vaslin M.F."/>
            <person name="Waghmare V.N."/>
            <person name="Walford S.A."/>
            <person name="Wright R.J."/>
            <person name="Zaki E.A."/>
            <person name="Zhang T."/>
            <person name="Dennis E.S."/>
            <person name="Mayer K.F."/>
            <person name="Peterson D.G."/>
            <person name="Rokhsar D.S."/>
            <person name="Wang X."/>
            <person name="Schmutz J."/>
        </authorList>
    </citation>
    <scope>NUCLEOTIDE SEQUENCE [LARGE SCALE GENOMIC DNA]</scope>
</reference>
<organism evidence="2 3">
    <name type="scientific">Gossypium raimondii</name>
    <name type="common">Peruvian cotton</name>
    <name type="synonym">Gossypium klotzschianum subsp. raimondii</name>
    <dbReference type="NCBI Taxonomy" id="29730"/>
    <lineage>
        <taxon>Eukaryota</taxon>
        <taxon>Viridiplantae</taxon>
        <taxon>Streptophyta</taxon>
        <taxon>Embryophyta</taxon>
        <taxon>Tracheophyta</taxon>
        <taxon>Spermatophyta</taxon>
        <taxon>Magnoliopsida</taxon>
        <taxon>eudicotyledons</taxon>
        <taxon>Gunneridae</taxon>
        <taxon>Pentapetalae</taxon>
        <taxon>rosids</taxon>
        <taxon>malvids</taxon>
        <taxon>Malvales</taxon>
        <taxon>Malvaceae</taxon>
        <taxon>Malvoideae</taxon>
        <taxon>Gossypium</taxon>
    </lineage>
</organism>
<dbReference type="Pfam" id="PF14111">
    <property type="entry name" value="DUF4283"/>
    <property type="match status" value="1"/>
</dbReference>
<proteinExistence type="predicted"/>
<keyword evidence="3" id="KW-1185">Reference proteome</keyword>
<dbReference type="InterPro" id="IPR025558">
    <property type="entry name" value="DUF4283"/>
</dbReference>
<evidence type="ECO:0000259" key="1">
    <source>
        <dbReference type="Pfam" id="PF14111"/>
    </source>
</evidence>
<dbReference type="eggNOG" id="ENOG502SGE0">
    <property type="taxonomic scope" value="Eukaryota"/>
</dbReference>
<dbReference type="AlphaFoldDB" id="A0A0D2UAS7"/>
<name>A0A0D2UAS7_GOSRA</name>
<accession>A0A0D2UAS7</accession>